<comment type="caution">
    <text evidence="4">The sequence shown here is derived from an EMBL/GenBank/DDBJ whole genome shotgun (WGS) entry which is preliminary data.</text>
</comment>
<evidence type="ECO:0000256" key="1">
    <source>
        <dbReference type="SAM" id="MobiDB-lite"/>
    </source>
</evidence>
<accession>A0ABS2KXL3</accession>
<keyword evidence="5" id="KW-1185">Reference proteome</keyword>
<keyword evidence="2" id="KW-1133">Transmembrane helix</keyword>
<evidence type="ECO:0000313" key="5">
    <source>
        <dbReference type="Proteomes" id="UP000703038"/>
    </source>
</evidence>
<proteinExistence type="predicted"/>
<keyword evidence="2" id="KW-0472">Membrane</keyword>
<keyword evidence="2" id="KW-0812">Transmembrane</keyword>
<organism evidence="4 5">
    <name type="scientific">Rhodococcoides corynebacterioides</name>
    <dbReference type="NCBI Taxonomy" id="53972"/>
    <lineage>
        <taxon>Bacteria</taxon>
        <taxon>Bacillati</taxon>
        <taxon>Actinomycetota</taxon>
        <taxon>Actinomycetes</taxon>
        <taxon>Mycobacteriales</taxon>
        <taxon>Nocardiaceae</taxon>
        <taxon>Rhodococcoides</taxon>
    </lineage>
</organism>
<feature type="chain" id="PRO_5045205143" description="Glycoprotein" evidence="3">
    <location>
        <begin position="31"/>
        <end position="804"/>
    </location>
</feature>
<feature type="signal peptide" evidence="3">
    <location>
        <begin position="1"/>
        <end position="30"/>
    </location>
</feature>
<keyword evidence="3" id="KW-0732">Signal</keyword>
<evidence type="ECO:0000313" key="4">
    <source>
        <dbReference type="EMBL" id="MBM7416674.1"/>
    </source>
</evidence>
<name>A0ABS2KXL3_9NOCA</name>
<dbReference type="EMBL" id="JAFBBK010000001">
    <property type="protein sequence ID" value="MBM7416674.1"/>
    <property type="molecule type" value="Genomic_DNA"/>
</dbReference>
<evidence type="ECO:0000256" key="3">
    <source>
        <dbReference type="SAM" id="SignalP"/>
    </source>
</evidence>
<evidence type="ECO:0000256" key="2">
    <source>
        <dbReference type="SAM" id="Phobius"/>
    </source>
</evidence>
<dbReference type="Pfam" id="PF19516">
    <property type="entry name" value="DUF6049"/>
    <property type="match status" value="1"/>
</dbReference>
<feature type="transmembrane region" description="Helical" evidence="2">
    <location>
        <begin position="766"/>
        <end position="786"/>
    </location>
</feature>
<gene>
    <name evidence="4" type="ORF">JOE42_003407</name>
</gene>
<feature type="region of interest" description="Disordered" evidence="1">
    <location>
        <begin position="28"/>
        <end position="58"/>
    </location>
</feature>
<sequence>MTRSAPTARRLAVVMATLAVLAWSAVPAGAQPSTPSSDPTTTRSTPSPSATLAPPDTSVDGTFLSISVDEVTPTTVSTSSAPVVTVTGTVTNVGDRAVSDISVRLQRAPAVRTADELRTSLTEDQDRFDTVGPFESLTGDGTDTALQRGDTLPFELTLPLRSTTGPSLGLDRPGVYPMMVNVNGNPEYGQEARLDDAAFLLPVSGLPRDTTVLDPAAPDAVPLPPDTGRPVATTLLWPLADRPHLAAGLPGTVDEEVRLNDDDLAASLSAGGRLEGLVSALEFATGPTVDTEGALASSTCLAVDPDLLVTVSSMTRGYLVVDDPADPTGPASEGSGAVAAASWLDRVRTLASSMCVTAVPFAQTDLAAVAAVADPTLTSAAITTPADVADSILGVTSRRDVLWPDAGALDDAGAAMVAASGRTVALLAQDAVRTANTPDTVTLATEADTPPLRAALYDTEVSTALSAVGEHPTTPSVTPREQVYDVAEDSRTARLQDALGALHFDALNAGAPDTVAATDGPRSLTVAPPQTWTPDRDEASAVLGTIAGLFRSGLATPRSLSDLLAVPPPLDAAEVDYPDAAVEDGAPTDVRDAVAAQNTRIGALAAALIDDSRAAISPALYVAPLREDLLRAMTTSDRRGARREESDQAARRRVTDVTAGLDRLYGSVTILAPGGVFTLASEASPLLLVARNDLPIGITVDLAVDAPDAMQIESIGPQQLPPRGSRSLQIPARVSDSRKMVVEFSLSTTDGTRLGQAATVNVRSNAYGRALAIITAGAGALLLLLAGRRLWHRFRGQPDPADEQ</sequence>
<dbReference type="RefSeq" id="WP_204869428.1">
    <property type="nucleotide sequence ID" value="NZ_JAFBBK010000001.1"/>
</dbReference>
<dbReference type="Proteomes" id="UP000703038">
    <property type="component" value="Unassembled WGS sequence"/>
</dbReference>
<protein>
    <recommendedName>
        <fullName evidence="6">Glycoprotein</fullName>
    </recommendedName>
</protein>
<reference evidence="4 5" key="1">
    <citation type="submission" date="2021-01" db="EMBL/GenBank/DDBJ databases">
        <title>Genomics of switchgrass bacterial isolates.</title>
        <authorList>
            <person name="Shade A."/>
        </authorList>
    </citation>
    <scope>NUCLEOTIDE SEQUENCE [LARGE SCALE GENOMIC DNA]</scope>
    <source>
        <strain evidence="4 5">PvP111</strain>
    </source>
</reference>
<dbReference type="InterPro" id="IPR046112">
    <property type="entry name" value="DUF6049"/>
</dbReference>
<evidence type="ECO:0008006" key="6">
    <source>
        <dbReference type="Google" id="ProtNLM"/>
    </source>
</evidence>
<feature type="compositionally biased region" description="Low complexity" evidence="1">
    <location>
        <begin position="32"/>
        <end position="58"/>
    </location>
</feature>